<accession>V9HLM9</accession>
<evidence type="ECO:0000313" key="1">
    <source>
        <dbReference type="EMBL" id="EHL18511.1"/>
    </source>
</evidence>
<reference evidence="1 2" key="1">
    <citation type="submission" date="2012-05" db="EMBL/GenBank/DDBJ databases">
        <title>The Genome Sequence of Eubacteriaceae bacterium CM2.</title>
        <authorList>
            <consortium name="The Broad Institute Genome Sequencing Platform"/>
            <person name="Earl A."/>
            <person name="Ward D."/>
            <person name="Feldgarden M."/>
            <person name="Gevers D."/>
            <person name="Sizova M."/>
            <person name="Hazen A."/>
            <person name="Epstein S."/>
            <person name="Walker B."/>
            <person name="Young S.K."/>
            <person name="Zeng Q."/>
            <person name="Gargeya S."/>
            <person name="Fitzgerald M."/>
            <person name="Haas B."/>
            <person name="Abouelleil A."/>
            <person name="Alvarado L."/>
            <person name="Arachchi H.M."/>
            <person name="Berlin A."/>
            <person name="Chapman S.B."/>
            <person name="Goldberg J."/>
            <person name="Griggs A."/>
            <person name="Gujja S."/>
            <person name="Hansen M."/>
            <person name="Howarth C."/>
            <person name="Imamovic A."/>
            <person name="Larimer J."/>
            <person name="McCowen C."/>
            <person name="Montmayeur A."/>
            <person name="Murphy C."/>
            <person name="Neiman D."/>
            <person name="Pearson M."/>
            <person name="Priest M."/>
            <person name="Roberts A."/>
            <person name="Saif S."/>
            <person name="Shea T."/>
            <person name="Sisk P."/>
            <person name="Sykes S."/>
            <person name="Wortman J."/>
            <person name="Nusbaum C."/>
            <person name="Birren B."/>
        </authorList>
    </citation>
    <scope>NUCLEOTIDE SEQUENCE [LARGE SCALE GENOMIC DNA]</scope>
    <source>
        <strain evidence="1 2">CM2</strain>
    </source>
</reference>
<protein>
    <submittedName>
        <fullName evidence="1">Uncharacterized protein</fullName>
    </submittedName>
</protein>
<gene>
    <name evidence="1" type="ORF">HMPREF9630_00236</name>
</gene>
<evidence type="ECO:0000313" key="2">
    <source>
        <dbReference type="Proteomes" id="UP000017818"/>
    </source>
</evidence>
<dbReference type="RefSeq" id="WP_009527722.1">
    <property type="nucleotide sequence ID" value="NZ_JH815225.1"/>
</dbReference>
<dbReference type="Proteomes" id="UP000017818">
    <property type="component" value="Unassembled WGS sequence"/>
</dbReference>
<name>V9HLM9_9FIRM</name>
<dbReference type="EMBL" id="AFZF02000009">
    <property type="protein sequence ID" value="EHL18511.1"/>
    <property type="molecule type" value="Genomic_DNA"/>
</dbReference>
<dbReference type="HOGENOM" id="CLU_190697_0_0_9"/>
<proteinExistence type="predicted"/>
<organism evidence="1 2">
    <name type="scientific">Peptoanaerobacter stomatis</name>
    <dbReference type="NCBI Taxonomy" id="796937"/>
    <lineage>
        <taxon>Bacteria</taxon>
        <taxon>Bacillati</taxon>
        <taxon>Bacillota</taxon>
        <taxon>Clostridia</taxon>
        <taxon>Peptostreptococcales</taxon>
        <taxon>Filifactoraceae</taxon>
        <taxon>Peptoanaerobacter</taxon>
    </lineage>
</organism>
<dbReference type="AlphaFoldDB" id="V9HLM9"/>
<comment type="caution">
    <text evidence="1">The sequence shown here is derived from an EMBL/GenBank/DDBJ whole genome shotgun (WGS) entry which is preliminary data.</text>
</comment>
<sequence>MGKKKESTYIGAWFKFFEDHRKDEKDTKFIIEDDKETYLVYMYHKGLEYRTIIKATEEQIQIFKKNIDEVIGVKKMTIEEIEASKILQMPIYQM</sequence>